<dbReference type="Proteomes" id="UP000095472">
    <property type="component" value="Chromosome"/>
</dbReference>
<sequence>MLTRNSELGTRNLPSTLLVTKNRATASHSELSTHFPHLPIPPSPHPLPLSELGTRYFALFC</sequence>
<protein>
    <submittedName>
        <fullName evidence="1">Uncharacterized protein</fullName>
    </submittedName>
</protein>
<gene>
    <name evidence="1" type="ORF">BH720_008655</name>
</gene>
<dbReference type="EMBL" id="CP182909">
    <property type="protein sequence ID" value="XPM65668.1"/>
    <property type="molecule type" value="Genomic_DNA"/>
</dbReference>
<keyword evidence="2" id="KW-1185">Reference proteome</keyword>
<name>A0ACD5GXE8_9CYAN</name>
<evidence type="ECO:0000313" key="2">
    <source>
        <dbReference type="Proteomes" id="UP000095472"/>
    </source>
</evidence>
<evidence type="ECO:0000313" key="1">
    <source>
        <dbReference type="EMBL" id="XPM65668.1"/>
    </source>
</evidence>
<accession>A0ACD5GXE8</accession>
<organism evidence="1 2">
    <name type="scientific">Desertifilum tharense IPPAS B-1220</name>
    <dbReference type="NCBI Taxonomy" id="1781255"/>
    <lineage>
        <taxon>Bacteria</taxon>
        <taxon>Bacillati</taxon>
        <taxon>Cyanobacteriota</taxon>
        <taxon>Cyanophyceae</taxon>
        <taxon>Desertifilales</taxon>
        <taxon>Desertifilaceae</taxon>
        <taxon>Desertifilum</taxon>
    </lineage>
</organism>
<proteinExistence type="predicted"/>
<reference evidence="1 2" key="1">
    <citation type="journal article" date="2016" name="Genome Announc.">
        <title>Draft Genome Sequence of the Thermotolerant Cyanobacterium Desertifilum sp. IPPAS B-1220.</title>
        <authorList>
            <person name="Mironov K.S."/>
            <person name="Sinetova M.A."/>
            <person name="Bolatkhan K."/>
            <person name="Zayadan B.K."/>
            <person name="Ustinova V.V."/>
            <person name="Kupriyanova E.V."/>
            <person name="Skrypnik A.N."/>
            <person name="Gogoleva N.E."/>
            <person name="Gogolev Y.V."/>
            <person name="Los D.A."/>
        </authorList>
    </citation>
    <scope>NUCLEOTIDE SEQUENCE [LARGE SCALE GENOMIC DNA]</scope>
    <source>
        <strain evidence="1 2">IPPAS B-1220</strain>
    </source>
</reference>